<name>A0A6M0QPY1_9RHOB</name>
<comment type="caution">
    <text evidence="3">The sequence shown here is derived from an EMBL/GenBank/DDBJ whole genome shotgun (WGS) entry which is preliminary data.</text>
</comment>
<feature type="compositionally biased region" description="Polar residues" evidence="1">
    <location>
        <begin position="1"/>
        <end position="12"/>
    </location>
</feature>
<dbReference type="RefSeq" id="WP_164623538.1">
    <property type="nucleotide sequence ID" value="NZ_JAAIVJ010000002.1"/>
</dbReference>
<sequence>MVETLITVTGTDVTHDETDGLQNSVATPAPAGDADDSDVLYSSLPSAFTTLLETLFPSAEAIGAAESDGNVVTFSPTGTLGNIALTDAAGDPLDGDDSGLTTTSGDAILLYTDPTNDNVVIGKTAGGTIVFAIYLEPTGGTPTTGAKLWTVQYEAIDHGDDGNDFDSSVDLTGLVHVTASDAQTFSFANAPSGNNLFMMFGSASQALLITGEDPANHSAGENVSSGSTVNSSQGGGGTTLGTDGQQIKAQKAIVVTFVSNVNPDYIAGPGAGNNPGEPLSSTEAKDEANIQFGGYVMTQAAEFTISQMAPHNAAVRVEIEAYLTTDGSGNSYLDGNPITQGDTAINITTGSVQVIRGGVNVVGTAGVTVDYTGNGAVITGLLTDDIIRYTTDSDHNRVLIRNDQPASGAGSNIAFDLGGFSLTNVEGDTDEVGSHIFFEDDGLSITEGPNPEALTVDETDLGTNATGSFAGLFDVTFGTDGEAATDALVYELGIGADDSGLVDTATGNAVFLFLSADGTTITGKEGTGLADAETGETVFVITVDAETGEVTLDQQRAIVHPTTDPDEAKAMADDVITITLRATDGDTDWDDHTVNVGDRFVFEDDGPSAGANSAVQFDDETAQVTADVANPGGTGDAAGTSATASGTLNHAFGNDGAGTVLLTDATLPQVGDFSQSLSADGTELIISQMQNGVSVDVLKVEVTNPATGAYTITHLAQIFHPTPGTSEEDVSFTINYQVTDEDGDEATSSITVNVDDDTATVTAGTSPTALTVDDSDLTTNAQGDFSNQFTVSFGADGAAQAESLVYTLGIGAGGPNSGVLDTATGNAVFLFLSTDGTTITGKAGTSLANAETGPVVFEIAVDPDTGIVTFDQQRAIVHPDDTDPDDAVTLADTLVTLTATATDGDLDVASRTENVGDRFILEDDGPAMTVGDATGSYTAGASGAWNPTPGEDGFKSLEVSFDAYEIDADGSQTTTAANSSFTKTGPYSFEGSITDDFNGDGIDDTVEFTLEFDPDDLDSYDLQVTVPPSSVIVRDSSQGALKASGPNPVRTLLFGGSEAGQDDVLFFGVVATAPASGLAGGDALANPVQVPNDLRDLIYPGATDLNEAQVRSFLAPANQIPTLINASTQMNVSTSGIGINNNNLDGSGAGIQSGDESFVFNPEEEADSVRVYIDNSVGGYTTGTEELYYRIFYSDGTVSDQILVTAAMLSDALRTDPTVPQAARGGKYFDIDEGAKIDAVQLTMGSGTIKIPVIQWTIEQTFDPEDLHLDFTGTLFDGDDDGSVPDAFSVDLDAA</sequence>
<dbReference type="EMBL" id="JAAIVJ010000002">
    <property type="protein sequence ID" value="NEY89487.1"/>
    <property type="molecule type" value="Genomic_DNA"/>
</dbReference>
<feature type="domain" description="DUF5801" evidence="2">
    <location>
        <begin position="94"/>
        <end position="179"/>
    </location>
</feature>
<dbReference type="Proteomes" id="UP000477782">
    <property type="component" value="Unassembled WGS sequence"/>
</dbReference>
<feature type="domain" description="DUF5801" evidence="2">
    <location>
        <begin position="454"/>
        <end position="597"/>
    </location>
</feature>
<protein>
    <recommendedName>
        <fullName evidence="2">DUF5801 domain-containing protein</fullName>
    </recommendedName>
</protein>
<feature type="domain" description="DUF5801" evidence="2">
    <location>
        <begin position="770"/>
        <end position="916"/>
    </location>
</feature>
<evidence type="ECO:0000313" key="3">
    <source>
        <dbReference type="EMBL" id="NEY89487.1"/>
    </source>
</evidence>
<dbReference type="InterPro" id="IPR043824">
    <property type="entry name" value="DUF5801"/>
</dbReference>
<keyword evidence="4" id="KW-1185">Reference proteome</keyword>
<evidence type="ECO:0000256" key="1">
    <source>
        <dbReference type="SAM" id="MobiDB-lite"/>
    </source>
</evidence>
<feature type="compositionally biased region" description="Polar residues" evidence="1">
    <location>
        <begin position="219"/>
        <end position="232"/>
    </location>
</feature>
<evidence type="ECO:0000259" key="2">
    <source>
        <dbReference type="Pfam" id="PF19116"/>
    </source>
</evidence>
<proteinExistence type="predicted"/>
<feature type="region of interest" description="Disordered" evidence="1">
    <location>
        <begin position="1"/>
        <end position="34"/>
    </location>
</feature>
<organism evidence="3 4">
    <name type="scientific">Tabrizicola oligotrophica</name>
    <dbReference type="NCBI Taxonomy" id="2710650"/>
    <lineage>
        <taxon>Bacteria</taxon>
        <taxon>Pseudomonadati</taxon>
        <taxon>Pseudomonadota</taxon>
        <taxon>Alphaproteobacteria</taxon>
        <taxon>Rhodobacterales</taxon>
        <taxon>Paracoccaceae</taxon>
        <taxon>Tabrizicola</taxon>
    </lineage>
</organism>
<reference evidence="3 4" key="1">
    <citation type="submission" date="2020-02" db="EMBL/GenBank/DDBJ databases">
        <authorList>
            <person name="Chen W.-M."/>
        </authorList>
    </citation>
    <scope>NUCLEOTIDE SEQUENCE [LARGE SCALE GENOMIC DNA]</scope>
    <source>
        <strain evidence="3 4">KMS-5</strain>
    </source>
</reference>
<gene>
    <name evidence="3" type="ORF">G4Z14_04185</name>
</gene>
<evidence type="ECO:0000313" key="4">
    <source>
        <dbReference type="Proteomes" id="UP000477782"/>
    </source>
</evidence>
<dbReference type="Pfam" id="PF19116">
    <property type="entry name" value="DUF5801"/>
    <property type="match status" value="3"/>
</dbReference>
<feature type="region of interest" description="Disordered" evidence="1">
    <location>
        <begin position="215"/>
        <end position="243"/>
    </location>
</feature>
<accession>A0A6M0QPY1</accession>